<sequence length="147" mass="16042">MMNDTYKNPQQTTGNRQKNNSTSTDRYATCALIAGITGLICSFFYLPVSLISGTSSPTGLICGVLGIILAIMSRKAGVKPGQPMATRAIIGIVLSILSIVLTFFFFQMLVSYYETLSDPIKGPQLNDLINRVQEQLNQQLQLYGNPS</sequence>
<dbReference type="RefSeq" id="WP_154472156.1">
    <property type="nucleotide sequence ID" value="NZ_DBEWUL010000169.1"/>
</dbReference>
<comment type="caution">
    <text evidence="3">The sequence shown here is derived from an EMBL/GenBank/DDBJ whole genome shotgun (WGS) entry which is preliminary data.</text>
</comment>
<feature type="transmembrane region" description="Helical" evidence="2">
    <location>
        <begin position="54"/>
        <end position="72"/>
    </location>
</feature>
<keyword evidence="2" id="KW-0472">Membrane</keyword>
<dbReference type="Proteomes" id="UP000429958">
    <property type="component" value="Unassembled WGS sequence"/>
</dbReference>
<evidence type="ECO:0000256" key="2">
    <source>
        <dbReference type="SAM" id="Phobius"/>
    </source>
</evidence>
<evidence type="ECO:0000313" key="3">
    <source>
        <dbReference type="EMBL" id="MSS36702.1"/>
    </source>
</evidence>
<accession>A0A7X2NKV9</accession>
<evidence type="ECO:0000313" key="4">
    <source>
        <dbReference type="Proteomes" id="UP000429958"/>
    </source>
</evidence>
<keyword evidence="4" id="KW-1185">Reference proteome</keyword>
<evidence type="ECO:0000256" key="1">
    <source>
        <dbReference type="SAM" id="MobiDB-lite"/>
    </source>
</evidence>
<keyword evidence="2" id="KW-1133">Transmembrane helix</keyword>
<dbReference type="EMBL" id="VUMD01000007">
    <property type="protein sequence ID" value="MSS36702.1"/>
    <property type="molecule type" value="Genomic_DNA"/>
</dbReference>
<name>A0A7X2NKV9_9CLOT</name>
<reference evidence="3 4" key="1">
    <citation type="submission" date="2019-08" db="EMBL/GenBank/DDBJ databases">
        <title>In-depth cultivation of the pig gut microbiome towards novel bacterial diversity and tailored functional studies.</title>
        <authorList>
            <person name="Wylensek D."/>
            <person name="Hitch T.C.A."/>
            <person name="Clavel T."/>
        </authorList>
    </citation>
    <scope>NUCLEOTIDE SEQUENCE [LARGE SCALE GENOMIC DNA]</scope>
    <source>
        <strain evidence="3 4">WCA-389-WT-23D1</strain>
    </source>
</reference>
<organism evidence="3 4">
    <name type="scientific">Clostridium porci</name>
    <dbReference type="NCBI Taxonomy" id="2605778"/>
    <lineage>
        <taxon>Bacteria</taxon>
        <taxon>Bacillati</taxon>
        <taxon>Bacillota</taxon>
        <taxon>Clostridia</taxon>
        <taxon>Eubacteriales</taxon>
        <taxon>Clostridiaceae</taxon>
        <taxon>Clostridium</taxon>
    </lineage>
</organism>
<feature type="transmembrane region" description="Helical" evidence="2">
    <location>
        <begin position="84"/>
        <end position="106"/>
    </location>
</feature>
<proteinExistence type="predicted"/>
<protein>
    <submittedName>
        <fullName evidence="3">DUF4190 domain-containing protein</fullName>
    </submittedName>
</protein>
<keyword evidence="2" id="KW-0812">Transmembrane</keyword>
<dbReference type="AlphaFoldDB" id="A0A7X2NKV9"/>
<gene>
    <name evidence="3" type="ORF">FYJ39_09010</name>
</gene>
<feature type="region of interest" description="Disordered" evidence="1">
    <location>
        <begin position="1"/>
        <end position="22"/>
    </location>
</feature>
<feature type="transmembrane region" description="Helical" evidence="2">
    <location>
        <begin position="27"/>
        <end position="48"/>
    </location>
</feature>